<accession>A0A1A9LEJ5</accession>
<dbReference type="EC" id="5.3.1.24" evidence="3 9"/>
<evidence type="ECO:0000313" key="12">
    <source>
        <dbReference type="Proteomes" id="UP000077552"/>
    </source>
</evidence>
<keyword evidence="5 9" id="KW-0028">Amino-acid biosynthesis</keyword>
<dbReference type="PANTHER" id="PTHR42894:SF1">
    <property type="entry name" value="N-(5'-PHOSPHORIBOSYL)ANTHRANILATE ISOMERASE"/>
    <property type="match status" value="1"/>
</dbReference>
<dbReference type="Pfam" id="PF00697">
    <property type="entry name" value="PRAI"/>
    <property type="match status" value="1"/>
</dbReference>
<dbReference type="InterPro" id="IPR044643">
    <property type="entry name" value="TrpF_fam"/>
</dbReference>
<evidence type="ECO:0000256" key="2">
    <source>
        <dbReference type="ARBA" id="ARBA00004664"/>
    </source>
</evidence>
<evidence type="ECO:0000256" key="1">
    <source>
        <dbReference type="ARBA" id="ARBA00001164"/>
    </source>
</evidence>
<keyword evidence="12" id="KW-1185">Reference proteome</keyword>
<dbReference type="InterPro" id="IPR001240">
    <property type="entry name" value="PRAI_dom"/>
</dbReference>
<reference evidence="11 12" key="1">
    <citation type="submission" date="2016-05" db="EMBL/GenBank/DDBJ databases">
        <title>Genome sequencing of Vitellibacter soesokkakensis RSSK-12.</title>
        <authorList>
            <person name="Thevarajoo S."/>
            <person name="Selvaratnam C."/>
            <person name="Goh K.M."/>
            <person name="Chan K.-G."/>
            <person name="Chong C.S."/>
        </authorList>
    </citation>
    <scope>NUCLEOTIDE SEQUENCE [LARGE SCALE GENOMIC DNA]</scope>
    <source>
        <strain evidence="11 12">RSSK-12</strain>
    </source>
</reference>
<gene>
    <name evidence="9" type="primary">trpF</name>
    <name evidence="11" type="ORF">A7A78_03425</name>
</gene>
<dbReference type="InterPro" id="IPR011060">
    <property type="entry name" value="RibuloseP-bd_barrel"/>
</dbReference>
<dbReference type="CDD" id="cd00405">
    <property type="entry name" value="PRAI"/>
    <property type="match status" value="1"/>
</dbReference>
<feature type="domain" description="N-(5'phosphoribosyl) anthranilate isomerase (PRAI)" evidence="10">
    <location>
        <begin position="6"/>
        <end position="204"/>
    </location>
</feature>
<evidence type="ECO:0000256" key="5">
    <source>
        <dbReference type="ARBA" id="ARBA00022605"/>
    </source>
</evidence>
<dbReference type="GO" id="GO:0004640">
    <property type="term" value="F:phosphoribosylanthranilate isomerase activity"/>
    <property type="evidence" value="ECO:0007669"/>
    <property type="project" value="UniProtKB-UniRule"/>
</dbReference>
<organism evidence="11 12">
    <name type="scientific">Aequorivita soesokkakensis</name>
    <dbReference type="NCBI Taxonomy" id="1385699"/>
    <lineage>
        <taxon>Bacteria</taxon>
        <taxon>Pseudomonadati</taxon>
        <taxon>Bacteroidota</taxon>
        <taxon>Flavobacteriia</taxon>
        <taxon>Flavobacteriales</taxon>
        <taxon>Flavobacteriaceae</taxon>
        <taxon>Aequorivita</taxon>
    </lineage>
</organism>
<keyword evidence="8 9" id="KW-0413">Isomerase</keyword>
<comment type="pathway">
    <text evidence="2 9">Amino-acid biosynthesis; L-tryptophan biosynthesis; L-tryptophan from chorismate: step 3/5.</text>
</comment>
<dbReference type="AlphaFoldDB" id="A0A1A9LEJ5"/>
<dbReference type="EMBL" id="LXIE01000012">
    <property type="protein sequence ID" value="OAD91633.1"/>
    <property type="molecule type" value="Genomic_DNA"/>
</dbReference>
<evidence type="ECO:0000256" key="3">
    <source>
        <dbReference type="ARBA" id="ARBA00012572"/>
    </source>
</evidence>
<evidence type="ECO:0000256" key="4">
    <source>
        <dbReference type="ARBA" id="ARBA00022272"/>
    </source>
</evidence>
<comment type="caution">
    <text evidence="11">The sequence shown here is derived from an EMBL/GenBank/DDBJ whole genome shotgun (WGS) entry which is preliminary data.</text>
</comment>
<evidence type="ECO:0000259" key="10">
    <source>
        <dbReference type="Pfam" id="PF00697"/>
    </source>
</evidence>
<dbReference type="UniPathway" id="UPA00035">
    <property type="reaction ID" value="UER00042"/>
</dbReference>
<evidence type="ECO:0000256" key="6">
    <source>
        <dbReference type="ARBA" id="ARBA00022822"/>
    </source>
</evidence>
<keyword evidence="7 9" id="KW-0057">Aromatic amino acid biosynthesis</keyword>
<comment type="similarity">
    <text evidence="9">Belongs to the TrpF family.</text>
</comment>
<name>A0A1A9LEJ5_9FLAO</name>
<evidence type="ECO:0000313" key="11">
    <source>
        <dbReference type="EMBL" id="OAD91633.1"/>
    </source>
</evidence>
<sequence>MGLKICGMKHNIAEVAKLQPDYLGFIFYEKSPRFFDLEEIPSLSLGIKKVGVFVNATIEEILETFEKYNLDVIQLHGNETKEFVLTLNMYLRLKFWDGYEVWKVFPVDDSFDFSKTRDFVKKVDAFLFDTKGDNHGGNGKTFNWEVLKNYKYETPFLLSGGIGLEEVDELKELLKTDLPIHAIDVNSKFEIEPGLKNIEDLKRFKNEL</sequence>
<proteinExistence type="inferred from homology"/>
<comment type="catalytic activity">
    <reaction evidence="1 9">
        <text>N-(5-phospho-beta-D-ribosyl)anthranilate = 1-(2-carboxyphenylamino)-1-deoxy-D-ribulose 5-phosphate</text>
        <dbReference type="Rhea" id="RHEA:21540"/>
        <dbReference type="ChEBI" id="CHEBI:18277"/>
        <dbReference type="ChEBI" id="CHEBI:58613"/>
        <dbReference type="EC" id="5.3.1.24"/>
    </reaction>
</comment>
<protein>
    <recommendedName>
        <fullName evidence="4 9">N-(5'-phosphoribosyl)anthranilate isomerase</fullName>
        <shortName evidence="9">PRAI</shortName>
        <ecNumber evidence="3 9">5.3.1.24</ecNumber>
    </recommendedName>
</protein>
<dbReference type="Proteomes" id="UP000077552">
    <property type="component" value="Unassembled WGS sequence"/>
</dbReference>
<dbReference type="PANTHER" id="PTHR42894">
    <property type="entry name" value="N-(5'-PHOSPHORIBOSYL)ANTHRANILATE ISOMERASE"/>
    <property type="match status" value="1"/>
</dbReference>
<dbReference type="GO" id="GO:0000162">
    <property type="term" value="P:L-tryptophan biosynthetic process"/>
    <property type="evidence" value="ECO:0007669"/>
    <property type="project" value="UniProtKB-UniRule"/>
</dbReference>
<dbReference type="Gene3D" id="3.20.20.70">
    <property type="entry name" value="Aldolase class I"/>
    <property type="match status" value="1"/>
</dbReference>
<evidence type="ECO:0000256" key="8">
    <source>
        <dbReference type="ARBA" id="ARBA00023235"/>
    </source>
</evidence>
<dbReference type="HAMAP" id="MF_00135">
    <property type="entry name" value="PRAI"/>
    <property type="match status" value="1"/>
</dbReference>
<keyword evidence="6 9" id="KW-0822">Tryptophan biosynthesis</keyword>
<dbReference type="InterPro" id="IPR013785">
    <property type="entry name" value="Aldolase_TIM"/>
</dbReference>
<evidence type="ECO:0000256" key="7">
    <source>
        <dbReference type="ARBA" id="ARBA00023141"/>
    </source>
</evidence>
<evidence type="ECO:0000256" key="9">
    <source>
        <dbReference type="HAMAP-Rule" id="MF_00135"/>
    </source>
</evidence>
<dbReference type="STRING" id="1385699.A7A78_03425"/>
<dbReference type="SUPFAM" id="SSF51366">
    <property type="entry name" value="Ribulose-phoshate binding barrel"/>
    <property type="match status" value="1"/>
</dbReference>